<feature type="transmembrane region" description="Helical" evidence="1">
    <location>
        <begin position="16"/>
        <end position="37"/>
    </location>
</feature>
<proteinExistence type="predicted"/>
<evidence type="ECO:0000313" key="2">
    <source>
        <dbReference type="EMBL" id="BBB92944.1"/>
    </source>
</evidence>
<evidence type="ECO:0000313" key="3">
    <source>
        <dbReference type="Proteomes" id="UP000276437"/>
    </source>
</evidence>
<keyword evidence="3" id="KW-1185">Reference proteome</keyword>
<accession>A0A348APE6</accession>
<evidence type="ECO:0000256" key="1">
    <source>
        <dbReference type="SAM" id="Phobius"/>
    </source>
</evidence>
<gene>
    <name evidence="2" type="ORF">MAMMFC1_03652</name>
</gene>
<keyword evidence="1" id="KW-1133">Transmembrane helix</keyword>
<dbReference type="Proteomes" id="UP000276437">
    <property type="component" value="Chromosome"/>
</dbReference>
<keyword evidence="1" id="KW-0472">Membrane</keyword>
<name>A0A348APE6_9FIRM</name>
<protein>
    <submittedName>
        <fullName evidence="2">Uncharacterized protein</fullName>
    </submittedName>
</protein>
<dbReference type="KEGG" id="mana:MAMMFC1_03652"/>
<dbReference type="AlphaFoldDB" id="A0A348APE6"/>
<organism evidence="2 3">
    <name type="scientific">Methylomusa anaerophila</name>
    <dbReference type="NCBI Taxonomy" id="1930071"/>
    <lineage>
        <taxon>Bacteria</taxon>
        <taxon>Bacillati</taxon>
        <taxon>Bacillota</taxon>
        <taxon>Negativicutes</taxon>
        <taxon>Selenomonadales</taxon>
        <taxon>Sporomusaceae</taxon>
        <taxon>Methylomusa</taxon>
    </lineage>
</organism>
<sequence length="98" mass="11388">MHHIASIVIRLINNKILILVVFILMLVTGSTIAWVYYFNSDLPKKIPVRAKQVFFPIQYFFVDGDNPFNAGQNINEIKLRNENKYGFCKGGNQTWLLR</sequence>
<keyword evidence="1" id="KW-0812">Transmembrane</keyword>
<reference evidence="2 3" key="1">
    <citation type="journal article" date="2018" name="Int. J. Syst. Evol. Microbiol.">
        <title>Methylomusa anaerophila gen. nov., sp. nov., an anaerobic methanol-utilizing bacterium isolated from a microbial fuel cell.</title>
        <authorList>
            <person name="Amano N."/>
            <person name="Yamamuro A."/>
            <person name="Miyahara M."/>
            <person name="Kouzuma A."/>
            <person name="Abe T."/>
            <person name="Watanabe K."/>
        </authorList>
    </citation>
    <scope>NUCLEOTIDE SEQUENCE [LARGE SCALE GENOMIC DNA]</scope>
    <source>
        <strain evidence="2 3">MMFC1</strain>
    </source>
</reference>
<dbReference type="EMBL" id="AP018449">
    <property type="protein sequence ID" value="BBB92944.1"/>
    <property type="molecule type" value="Genomic_DNA"/>
</dbReference>
<dbReference type="RefSeq" id="WP_126309834.1">
    <property type="nucleotide sequence ID" value="NZ_AP018449.1"/>
</dbReference>